<evidence type="ECO:0000259" key="6">
    <source>
        <dbReference type="PROSITE" id="PS50011"/>
    </source>
</evidence>
<dbReference type="SUPFAM" id="SSF56399">
    <property type="entry name" value="ADP-ribosylation"/>
    <property type="match status" value="1"/>
</dbReference>
<evidence type="ECO:0000256" key="1">
    <source>
        <dbReference type="ARBA" id="ARBA00022527"/>
    </source>
</evidence>
<dbReference type="InterPro" id="IPR011009">
    <property type="entry name" value="Kinase-like_dom_sf"/>
</dbReference>
<keyword evidence="8" id="KW-1185">Reference proteome</keyword>
<proteinExistence type="predicted"/>
<feature type="domain" description="Protein kinase" evidence="6">
    <location>
        <begin position="13"/>
        <end position="268"/>
    </location>
</feature>
<feature type="binding site" evidence="5">
    <location>
        <position position="44"/>
    </location>
    <ligand>
        <name>ATP</name>
        <dbReference type="ChEBI" id="CHEBI:30616"/>
    </ligand>
</feature>
<dbReference type="GO" id="GO:0004674">
    <property type="term" value="F:protein serine/threonine kinase activity"/>
    <property type="evidence" value="ECO:0007669"/>
    <property type="project" value="UniProtKB-KW"/>
</dbReference>
<sequence length="924" mass="105609">MTQPSLLIPYESIQKKKVLGQGAFGEVCLCSWTREEEVVDVAVKYMNNLTESMKKEFMLEVEVTSKLKNENICKVFGYSQNETCFMIVLEYINGGDLNDMFNKNLYNLLSWDRKWKLVEQVALSIHYLHTHDLPILHRDIKSPNFLITRDLTTLKLCDFGMSDLGLNLEKQIHGSTRWLAPEVQFGGNKWSTKSDVFAFAMTVFEITSSKLPFYETDDPNAVSELIKHERVRPELGQQVPEKFKTLMRKCWEHSADKRPTMTEVLTFVNAAKDNEDADFEISFDTSAAPSNPPLTARARNLKDKRLFFEIRKDDLINCCNDDQITYKTNPPKVPPHILGDYKLPQVPDKVTIVKLTRQFSINPLTSNSYATDIYQRVELLFLRFFDTVGTTNKVQLESVEIIFNDALEDRFRAKEQILHDRGEGIEALKDKSQSKLGRQYLKRLMMSDNLITMRNSNGLSAWHGANREKLESIMWYGLLNLSSRDPGYYGKAIYMTQEPSYGSYYTSQKAKEEGEFELLLCWATIGRPYAVTKVELGRPQEEGYDSHYVVVRHRQPVRDVFVHEADFKKLENNGEAHYPIRNFEEEKVQGDEIAIFDSDQALPRFIVSYKVLQNNLKSTASNRDSNAYNTVQACVNALNLHIDNKEEVCTASLALSELLSARTKPGEEVSFRQAMKIEQFAVETRSSDGLISLIKVMQKHSLVEELIASGVHVLRVCAQEDIPSREIIQKNKGIEIIIGSMLRFFDRESMLITANAALWHLSTNKVERVNIVKQGGIEAVINSVKRFGDNLELLTEAMGVMWKLSVDEETLDSFQRHDGVRYIVDSMRKFNDWHDLLVAGNGALWNLAVAPDDKAYDGVHKDLVESLKRLKAIEVVQDSLRRYSDVQEYALLHKQASGALEAMHGAKKKSILGRIASAYKMRNK</sequence>
<dbReference type="PROSITE" id="PS50011">
    <property type="entry name" value="PROTEIN_KINASE_DOM"/>
    <property type="match status" value="1"/>
</dbReference>
<dbReference type="Gene3D" id="3.90.228.10">
    <property type="match status" value="1"/>
</dbReference>
<evidence type="ECO:0000313" key="7">
    <source>
        <dbReference type="EMBL" id="KAL0482080.1"/>
    </source>
</evidence>
<keyword evidence="3 5" id="KW-0067">ATP-binding</keyword>
<feature type="repeat" description="ARM" evidence="4">
    <location>
        <begin position="775"/>
        <end position="819"/>
    </location>
</feature>
<keyword evidence="2 5" id="KW-0547">Nucleotide-binding</keyword>
<keyword evidence="1" id="KW-0418">Kinase</keyword>
<keyword evidence="1" id="KW-0808">Transferase</keyword>
<keyword evidence="1" id="KW-0723">Serine/threonine-protein kinase</keyword>
<dbReference type="SMART" id="SM00220">
    <property type="entry name" value="S_TKc"/>
    <property type="match status" value="1"/>
</dbReference>
<evidence type="ECO:0000256" key="4">
    <source>
        <dbReference type="PROSITE-ProRule" id="PRU00259"/>
    </source>
</evidence>
<dbReference type="Gene3D" id="1.10.510.10">
    <property type="entry name" value="Transferase(Phosphotransferase) domain 1"/>
    <property type="match status" value="1"/>
</dbReference>
<dbReference type="Pfam" id="PF07714">
    <property type="entry name" value="PK_Tyr_Ser-Thr"/>
    <property type="match status" value="1"/>
</dbReference>
<comment type="caution">
    <text evidence="7">The sequence shown here is derived from an EMBL/GenBank/DDBJ whole genome shotgun (WGS) entry which is preliminary data.</text>
</comment>
<dbReference type="InterPro" id="IPR001245">
    <property type="entry name" value="Ser-Thr/Tyr_kinase_cat_dom"/>
</dbReference>
<dbReference type="PROSITE" id="PS00107">
    <property type="entry name" value="PROTEIN_KINASE_ATP"/>
    <property type="match status" value="1"/>
</dbReference>
<gene>
    <name evidence="7" type="ORF">AKO1_013252</name>
</gene>
<dbReference type="PANTHER" id="PTHR44329">
    <property type="entry name" value="SERINE/THREONINE-PROTEIN KINASE TNNI3K-RELATED"/>
    <property type="match status" value="1"/>
</dbReference>
<dbReference type="Gene3D" id="1.25.10.10">
    <property type="entry name" value="Leucine-rich Repeat Variant"/>
    <property type="match status" value="1"/>
</dbReference>
<dbReference type="InterPro" id="IPR008271">
    <property type="entry name" value="Ser/Thr_kinase_AS"/>
</dbReference>
<dbReference type="SUPFAM" id="SSF56112">
    <property type="entry name" value="Protein kinase-like (PK-like)"/>
    <property type="match status" value="1"/>
</dbReference>
<dbReference type="EMBL" id="JAOPGA020000814">
    <property type="protein sequence ID" value="KAL0482080.1"/>
    <property type="molecule type" value="Genomic_DNA"/>
</dbReference>
<evidence type="ECO:0000256" key="2">
    <source>
        <dbReference type="ARBA" id="ARBA00022741"/>
    </source>
</evidence>
<name>A0AAW2YY63_9EUKA</name>
<dbReference type="InterPro" id="IPR012317">
    <property type="entry name" value="Poly(ADP-ribose)pol_cat_dom"/>
</dbReference>
<protein>
    <submittedName>
        <fullName evidence="7">MAPKKK protein</fullName>
    </submittedName>
</protein>
<dbReference type="InterPro" id="IPR000225">
    <property type="entry name" value="Armadillo"/>
</dbReference>
<dbReference type="AlphaFoldDB" id="A0AAW2YY63"/>
<dbReference type="Pfam" id="PF00644">
    <property type="entry name" value="PARP"/>
    <property type="match status" value="1"/>
</dbReference>
<dbReference type="PROSITE" id="PS50176">
    <property type="entry name" value="ARM_REPEAT"/>
    <property type="match status" value="1"/>
</dbReference>
<dbReference type="GO" id="GO:0005524">
    <property type="term" value="F:ATP binding"/>
    <property type="evidence" value="ECO:0007669"/>
    <property type="project" value="UniProtKB-UniRule"/>
</dbReference>
<dbReference type="InterPro" id="IPR000719">
    <property type="entry name" value="Prot_kinase_dom"/>
</dbReference>
<reference evidence="7 8" key="1">
    <citation type="submission" date="2024-03" db="EMBL/GenBank/DDBJ databases">
        <title>The Acrasis kona genome and developmental transcriptomes reveal deep origins of eukaryotic multicellular pathways.</title>
        <authorList>
            <person name="Sheikh S."/>
            <person name="Fu C.-J."/>
            <person name="Brown M.W."/>
            <person name="Baldauf S.L."/>
        </authorList>
    </citation>
    <scope>NUCLEOTIDE SEQUENCE [LARGE SCALE GENOMIC DNA]</scope>
    <source>
        <strain evidence="7 8">ATCC MYA-3509</strain>
    </source>
</reference>
<evidence type="ECO:0000313" key="8">
    <source>
        <dbReference type="Proteomes" id="UP001431209"/>
    </source>
</evidence>
<dbReference type="SUPFAM" id="SSF48371">
    <property type="entry name" value="ARM repeat"/>
    <property type="match status" value="1"/>
</dbReference>
<evidence type="ECO:0000256" key="3">
    <source>
        <dbReference type="ARBA" id="ARBA00022840"/>
    </source>
</evidence>
<organism evidence="7 8">
    <name type="scientific">Acrasis kona</name>
    <dbReference type="NCBI Taxonomy" id="1008807"/>
    <lineage>
        <taxon>Eukaryota</taxon>
        <taxon>Discoba</taxon>
        <taxon>Heterolobosea</taxon>
        <taxon>Tetramitia</taxon>
        <taxon>Eutetramitia</taxon>
        <taxon>Acrasidae</taxon>
        <taxon>Acrasis</taxon>
    </lineage>
</organism>
<dbReference type="InterPro" id="IPR017441">
    <property type="entry name" value="Protein_kinase_ATP_BS"/>
</dbReference>
<dbReference type="GO" id="GO:0003950">
    <property type="term" value="F:NAD+ poly-ADP-ribosyltransferase activity"/>
    <property type="evidence" value="ECO:0007669"/>
    <property type="project" value="InterPro"/>
</dbReference>
<evidence type="ECO:0000256" key="5">
    <source>
        <dbReference type="PROSITE-ProRule" id="PRU10141"/>
    </source>
</evidence>
<accession>A0AAW2YY63</accession>
<dbReference type="PROSITE" id="PS00108">
    <property type="entry name" value="PROTEIN_KINASE_ST"/>
    <property type="match status" value="1"/>
</dbReference>
<dbReference type="InterPro" id="IPR016024">
    <property type="entry name" value="ARM-type_fold"/>
</dbReference>
<dbReference type="Proteomes" id="UP001431209">
    <property type="component" value="Unassembled WGS sequence"/>
</dbReference>
<dbReference type="InterPro" id="IPR051681">
    <property type="entry name" value="Ser/Thr_Kinases-Pseudokinases"/>
</dbReference>
<dbReference type="InterPro" id="IPR011989">
    <property type="entry name" value="ARM-like"/>
</dbReference>